<dbReference type="CDD" id="cd00590">
    <property type="entry name" value="RRM_SF"/>
    <property type="match status" value="1"/>
</dbReference>
<dbReference type="PANTHER" id="PTHR15241:SF304">
    <property type="entry name" value="RRM DOMAIN-CONTAINING PROTEIN"/>
    <property type="match status" value="1"/>
</dbReference>
<dbReference type="SMART" id="SM00360">
    <property type="entry name" value="RRM"/>
    <property type="match status" value="2"/>
</dbReference>
<feature type="region of interest" description="Disordered" evidence="2">
    <location>
        <begin position="265"/>
        <end position="305"/>
    </location>
</feature>
<feature type="region of interest" description="Disordered" evidence="2">
    <location>
        <begin position="197"/>
        <end position="240"/>
    </location>
</feature>
<name>A0AAD3CCL4_9STRA</name>
<evidence type="ECO:0000256" key="1">
    <source>
        <dbReference type="PROSITE-ProRule" id="PRU00176"/>
    </source>
</evidence>
<dbReference type="InterPro" id="IPR012677">
    <property type="entry name" value="Nucleotide-bd_a/b_plait_sf"/>
</dbReference>
<comment type="caution">
    <text evidence="4">The sequence shown here is derived from an EMBL/GenBank/DDBJ whole genome shotgun (WGS) entry which is preliminary data.</text>
</comment>
<protein>
    <recommendedName>
        <fullName evidence="3">RRM domain-containing protein</fullName>
    </recommendedName>
</protein>
<dbReference type="GO" id="GO:0003723">
    <property type="term" value="F:RNA binding"/>
    <property type="evidence" value="ECO:0007669"/>
    <property type="project" value="UniProtKB-UniRule"/>
</dbReference>
<keyword evidence="1" id="KW-0694">RNA-binding</keyword>
<dbReference type="EMBL" id="BLLK01000013">
    <property type="protein sequence ID" value="GFH43597.1"/>
    <property type="molecule type" value="Genomic_DNA"/>
</dbReference>
<feature type="compositionally biased region" description="Basic and acidic residues" evidence="2">
    <location>
        <begin position="265"/>
        <end position="289"/>
    </location>
</feature>
<dbReference type="SUPFAM" id="SSF47676">
    <property type="entry name" value="Conserved domain common to transcription factors TFIIS, elongin A, CRSP70"/>
    <property type="match status" value="1"/>
</dbReference>
<keyword evidence="5" id="KW-1185">Reference proteome</keyword>
<dbReference type="AlphaFoldDB" id="A0AAD3CCL4"/>
<accession>A0AAD3CCL4</accession>
<dbReference type="InterPro" id="IPR035979">
    <property type="entry name" value="RBD_domain_sf"/>
</dbReference>
<evidence type="ECO:0000256" key="2">
    <source>
        <dbReference type="SAM" id="MobiDB-lite"/>
    </source>
</evidence>
<evidence type="ECO:0000259" key="3">
    <source>
        <dbReference type="PROSITE" id="PS50102"/>
    </source>
</evidence>
<dbReference type="Gene3D" id="1.20.930.10">
    <property type="entry name" value="Conserved domain common to transcription factors TFIIS, elongin A, CRSP70"/>
    <property type="match status" value="1"/>
</dbReference>
<dbReference type="InterPro" id="IPR035441">
    <property type="entry name" value="TFIIS/LEDGF_dom_sf"/>
</dbReference>
<organism evidence="4 5">
    <name type="scientific">Chaetoceros tenuissimus</name>
    <dbReference type="NCBI Taxonomy" id="426638"/>
    <lineage>
        <taxon>Eukaryota</taxon>
        <taxon>Sar</taxon>
        <taxon>Stramenopiles</taxon>
        <taxon>Ochrophyta</taxon>
        <taxon>Bacillariophyta</taxon>
        <taxon>Coscinodiscophyceae</taxon>
        <taxon>Chaetocerotophycidae</taxon>
        <taxon>Chaetocerotales</taxon>
        <taxon>Chaetocerotaceae</taxon>
        <taxon>Chaetoceros</taxon>
    </lineage>
</organism>
<feature type="domain" description="RRM" evidence="3">
    <location>
        <begin position="719"/>
        <end position="789"/>
    </location>
</feature>
<reference evidence="4 5" key="1">
    <citation type="journal article" date="2021" name="Sci. Rep.">
        <title>The genome of the diatom Chaetoceros tenuissimus carries an ancient integrated fragment of an extant virus.</title>
        <authorList>
            <person name="Hongo Y."/>
            <person name="Kimura K."/>
            <person name="Takaki Y."/>
            <person name="Yoshida Y."/>
            <person name="Baba S."/>
            <person name="Kobayashi G."/>
            <person name="Nagasaki K."/>
            <person name="Hano T."/>
            <person name="Tomaru Y."/>
        </authorList>
    </citation>
    <scope>NUCLEOTIDE SEQUENCE [LARGE SCALE GENOMIC DNA]</scope>
    <source>
        <strain evidence="4 5">NIES-3715</strain>
    </source>
</reference>
<dbReference type="SUPFAM" id="SSF54928">
    <property type="entry name" value="RNA-binding domain, RBD"/>
    <property type="match status" value="1"/>
</dbReference>
<dbReference type="InterPro" id="IPR000504">
    <property type="entry name" value="RRM_dom"/>
</dbReference>
<proteinExistence type="predicted"/>
<dbReference type="PANTHER" id="PTHR15241">
    <property type="entry name" value="TRANSFORMER-2-RELATED"/>
    <property type="match status" value="1"/>
</dbReference>
<dbReference type="PROSITE" id="PS50102">
    <property type="entry name" value="RRM"/>
    <property type="match status" value="2"/>
</dbReference>
<dbReference type="CDD" id="cd22249">
    <property type="entry name" value="UDM1_RNF168_RNF169-like"/>
    <property type="match status" value="1"/>
</dbReference>
<evidence type="ECO:0000313" key="4">
    <source>
        <dbReference type="EMBL" id="GFH43597.1"/>
    </source>
</evidence>
<feature type="compositionally biased region" description="Basic and acidic residues" evidence="2">
    <location>
        <begin position="221"/>
        <end position="232"/>
    </location>
</feature>
<gene>
    <name evidence="4" type="ORF">CTEN210_00070</name>
</gene>
<dbReference type="Proteomes" id="UP001054902">
    <property type="component" value="Unassembled WGS sequence"/>
</dbReference>
<evidence type="ECO:0000313" key="5">
    <source>
        <dbReference type="Proteomes" id="UP001054902"/>
    </source>
</evidence>
<dbReference type="Pfam" id="PF00076">
    <property type="entry name" value="RRM_1"/>
    <property type="match status" value="1"/>
</dbReference>
<feature type="domain" description="RRM" evidence="3">
    <location>
        <begin position="609"/>
        <end position="679"/>
    </location>
</feature>
<feature type="compositionally biased region" description="Polar residues" evidence="2">
    <location>
        <begin position="198"/>
        <end position="210"/>
    </location>
</feature>
<sequence length="821" mass="88364">MTSTAILKSRLRTLGNCPPSLLVKEDSTKEDAFLQKVALLLQDGLSLRDDATVEEIQECLKLCSGSNEGSITDEAEKTSITAKKAVMLTIIGATSPESSSLKAILDNGLLFTIKSWLDDILTKGLGGVDLLLYLLGNIAMLPVTKEHVTQSKLGKLVAAVEKDKICKGTLNENAIKERVSKVKEEWSASVKRFKKASGGSSKRSLDSEPSSPVAPAAKRSKASEPAKSEAPKKSSLSSYLSKVTASAEKEESAVEEARKRAQERAAKLREKLAKKEEERRHQQIEEQAIHDNAGVDNGSANDNGEQQRRVKWADSFGGPLSISHTVSDHRRDRAGERDILNKAKRGKLEDQNDSLDTMVMMYSNSWKQPQLTPTNNPPIDVSSEELNNQMRRVLSTLPANFLSEEDVPSDPTPLTEMEQTLDLASQSATVPQKIPLFVTPEPEPPVAATVPAPLSVPAPAPLQNSFIPAVSAVPPPPPPAQSSGATIELLQSLGLPTFLVGQNISAVQTLAQSPGLLDSFRDPYGNYDQTKILTLVQTLTASLGGTPSAPAAIPPPPPKPAVQQYMQQSVQTYGSVPPQPSTFQIPPPPPTQTVATTFQSQAAQPSNEGNLHLSGYGPMTTKEMIIQLFSPYVRVDEVVVKNNFMFLNTSDPDGANRAKEALTGVMVGGSPLRINPAVRKNKAVSTSTPIPQSAPLPRDALGQIDYSNVKDDRGNPATRNLFVAGYGVGTSEEQLKSLFSQFCTVTKIVMKTTFSFVNTAEKKSAIDARQALTGTLVNGGPLRINFAKESGRLGTSFDTSLQNAQRAYAAPQQSYYGNYSG</sequence>
<dbReference type="Gene3D" id="3.30.70.330">
    <property type="match status" value="2"/>
</dbReference>